<feature type="signal peptide" evidence="3">
    <location>
        <begin position="1"/>
        <end position="19"/>
    </location>
</feature>
<dbReference type="eggNOG" id="ENOG502S8XC">
    <property type="taxonomic scope" value="Eukaryota"/>
</dbReference>
<evidence type="ECO:0008006" key="6">
    <source>
        <dbReference type="Google" id="ProtNLM"/>
    </source>
</evidence>
<reference evidence="5" key="1">
    <citation type="journal article" date="2013" name="Nature">
        <title>Pan genome of the phytoplankton Emiliania underpins its global distribution.</title>
        <authorList>
            <person name="Read B.A."/>
            <person name="Kegel J."/>
            <person name="Klute M.J."/>
            <person name="Kuo A."/>
            <person name="Lefebvre S.C."/>
            <person name="Maumus F."/>
            <person name="Mayer C."/>
            <person name="Miller J."/>
            <person name="Monier A."/>
            <person name="Salamov A."/>
            <person name="Young J."/>
            <person name="Aguilar M."/>
            <person name="Claverie J.M."/>
            <person name="Frickenhaus S."/>
            <person name="Gonzalez K."/>
            <person name="Herman E.K."/>
            <person name="Lin Y.C."/>
            <person name="Napier J."/>
            <person name="Ogata H."/>
            <person name="Sarno A.F."/>
            <person name="Shmutz J."/>
            <person name="Schroeder D."/>
            <person name="de Vargas C."/>
            <person name="Verret F."/>
            <person name="von Dassow P."/>
            <person name="Valentin K."/>
            <person name="Van de Peer Y."/>
            <person name="Wheeler G."/>
            <person name="Dacks J.B."/>
            <person name="Delwiche C.F."/>
            <person name="Dyhrman S.T."/>
            <person name="Glockner G."/>
            <person name="John U."/>
            <person name="Richards T."/>
            <person name="Worden A.Z."/>
            <person name="Zhang X."/>
            <person name="Grigoriev I.V."/>
            <person name="Allen A.E."/>
            <person name="Bidle K."/>
            <person name="Borodovsky M."/>
            <person name="Bowler C."/>
            <person name="Brownlee C."/>
            <person name="Cock J.M."/>
            <person name="Elias M."/>
            <person name="Gladyshev V.N."/>
            <person name="Groth M."/>
            <person name="Guda C."/>
            <person name="Hadaegh A."/>
            <person name="Iglesias-Rodriguez M.D."/>
            <person name="Jenkins J."/>
            <person name="Jones B.M."/>
            <person name="Lawson T."/>
            <person name="Leese F."/>
            <person name="Lindquist E."/>
            <person name="Lobanov A."/>
            <person name="Lomsadze A."/>
            <person name="Malik S.B."/>
            <person name="Marsh M.E."/>
            <person name="Mackinder L."/>
            <person name="Mock T."/>
            <person name="Mueller-Roeber B."/>
            <person name="Pagarete A."/>
            <person name="Parker M."/>
            <person name="Probert I."/>
            <person name="Quesneville H."/>
            <person name="Raines C."/>
            <person name="Rensing S.A."/>
            <person name="Riano-Pachon D.M."/>
            <person name="Richier S."/>
            <person name="Rokitta S."/>
            <person name="Shiraiwa Y."/>
            <person name="Soanes D.M."/>
            <person name="van der Giezen M."/>
            <person name="Wahlund T.M."/>
            <person name="Williams B."/>
            <person name="Wilson W."/>
            <person name="Wolfe G."/>
            <person name="Wurch L.L."/>
        </authorList>
    </citation>
    <scope>NUCLEOTIDE SEQUENCE</scope>
</reference>
<dbReference type="InterPro" id="IPR029044">
    <property type="entry name" value="Nucleotide-diphossugar_trans"/>
</dbReference>
<dbReference type="RefSeq" id="XP_005759725.1">
    <property type="nucleotide sequence ID" value="XM_005759668.1"/>
</dbReference>
<name>A0A0D3I7R1_EMIH1</name>
<dbReference type="Gene3D" id="3.40.50.300">
    <property type="entry name" value="P-loop containing nucleotide triphosphate hydrolases"/>
    <property type="match status" value="1"/>
</dbReference>
<dbReference type="EnsemblProtists" id="EOD07296">
    <property type="protein sequence ID" value="EOD07296"/>
    <property type="gene ID" value="EMIHUDRAFT_97104"/>
</dbReference>
<protein>
    <recommendedName>
        <fullName evidence="6">Alpha 1,4-glycosyltransferase domain-containing protein</fullName>
    </recommendedName>
</protein>
<dbReference type="GeneID" id="17253471"/>
<evidence type="ECO:0000313" key="4">
    <source>
        <dbReference type="EnsemblProtists" id="EOD07296"/>
    </source>
</evidence>
<dbReference type="PaxDb" id="2903-EOD07296"/>
<feature type="region of interest" description="Disordered" evidence="2">
    <location>
        <begin position="279"/>
        <end position="298"/>
    </location>
</feature>
<keyword evidence="5" id="KW-1185">Reference proteome</keyword>
<dbReference type="Proteomes" id="UP000013827">
    <property type="component" value="Unassembled WGS sequence"/>
</dbReference>
<reference evidence="4" key="2">
    <citation type="submission" date="2024-10" db="UniProtKB">
        <authorList>
            <consortium name="EnsemblProtists"/>
        </authorList>
    </citation>
    <scope>IDENTIFICATION</scope>
</reference>
<dbReference type="PANTHER" id="PTHR32385:SF15">
    <property type="entry name" value="INOSITOL PHOSPHOCERAMIDE MANNOSYLTRANSFERASE 1"/>
    <property type="match status" value="1"/>
</dbReference>
<evidence type="ECO:0000256" key="1">
    <source>
        <dbReference type="ARBA" id="ARBA00022679"/>
    </source>
</evidence>
<dbReference type="InterPro" id="IPR007577">
    <property type="entry name" value="GlycoTrfase_DXD_sugar-bd_CS"/>
</dbReference>
<dbReference type="InterPro" id="IPR051706">
    <property type="entry name" value="Glycosyltransferase_domain"/>
</dbReference>
<dbReference type="GO" id="GO:0051999">
    <property type="term" value="P:mannosyl-inositol phosphorylceramide biosynthetic process"/>
    <property type="evidence" value="ECO:0007669"/>
    <property type="project" value="TreeGrafter"/>
</dbReference>
<dbReference type="PANTHER" id="PTHR32385">
    <property type="entry name" value="MANNOSYL PHOSPHORYLINOSITOL CERAMIDE SYNTHASE"/>
    <property type="match status" value="1"/>
</dbReference>
<sequence length="657" mass="71444">MTTLFHVFAVAAPAKRAAAEVGPCALVQTPFTRPDFGDSNCAEYLNLPLSSPPNCSEGSTRVPRIYHAVGGSAERPSNVAMNAAVHLDGFVVNYHDDESAFEYVTKHCGREAGQAYRCLLAPAFRADLFRFCALSAEGGVYLDTDLVLLKPIASVVDMCDAGATIGRDISGADERKQMILASVPSHPLPRCMLDSILRNVRQRFVPPKGRPLMLTGPELLDWCYNQTAGNDVAITYRDSVRATYPHSGMVGVGGLVAFEQPNDMDYIYTDECTLSVPPSDAAATPPQMAKTASTQGGRHITTGISPSISHSEQQSWCMLNGLGPNCTTTPQLVKLVKQAQSPMPPISGWMKNDPAVPLPRLQLLRPPAQPNEEINICYVHVNKAGGLSGIKAFRKFQDAGMINQLVELHGLEPGESSPRTGKKGSTNWFSQWSAPMSPNACTIGGFQEGVHPGITMAFKVVLWVRDPITRVISSWNFLRTKPRADAWGDQMQAEAREWDYMRNYMQHTLKMNMSTSFHGSGFAEAVAAAHAAGGLAELIMNLGHARATLARYLFEGDGSMASASRIAFVGRVEAFGEDWARLVDLLGLTKQYQGRPSLKPPQTHSTARGGSLLSSTSVLALRKALSLSYASIWWLQSNGLLPVGYYETISSREDYED</sequence>
<dbReference type="Pfam" id="PF04488">
    <property type="entry name" value="Gly_transf_sug"/>
    <property type="match status" value="1"/>
</dbReference>
<accession>A0A0D3I7R1</accession>
<evidence type="ECO:0000256" key="3">
    <source>
        <dbReference type="SAM" id="SignalP"/>
    </source>
</evidence>
<keyword evidence="3" id="KW-0732">Signal</keyword>
<dbReference type="KEGG" id="ehx:EMIHUDRAFT_97104"/>
<evidence type="ECO:0000313" key="5">
    <source>
        <dbReference type="Proteomes" id="UP000013827"/>
    </source>
</evidence>
<dbReference type="GO" id="GO:0016020">
    <property type="term" value="C:membrane"/>
    <property type="evidence" value="ECO:0007669"/>
    <property type="project" value="GOC"/>
</dbReference>
<proteinExistence type="predicted"/>
<dbReference type="SUPFAM" id="SSF53448">
    <property type="entry name" value="Nucleotide-diphospho-sugar transferases"/>
    <property type="match status" value="2"/>
</dbReference>
<dbReference type="HOGENOM" id="CLU_417658_0_0_1"/>
<evidence type="ECO:0000256" key="2">
    <source>
        <dbReference type="SAM" id="MobiDB-lite"/>
    </source>
</evidence>
<dbReference type="GO" id="GO:0000030">
    <property type="term" value="F:mannosyltransferase activity"/>
    <property type="evidence" value="ECO:0007669"/>
    <property type="project" value="TreeGrafter"/>
</dbReference>
<dbReference type="Gene3D" id="3.90.550.20">
    <property type="match status" value="1"/>
</dbReference>
<feature type="chain" id="PRO_5044290956" description="Alpha 1,4-glycosyltransferase domain-containing protein" evidence="3">
    <location>
        <begin position="20"/>
        <end position="657"/>
    </location>
</feature>
<organism evidence="4 5">
    <name type="scientific">Emiliania huxleyi (strain CCMP1516)</name>
    <dbReference type="NCBI Taxonomy" id="280463"/>
    <lineage>
        <taxon>Eukaryota</taxon>
        <taxon>Haptista</taxon>
        <taxon>Haptophyta</taxon>
        <taxon>Prymnesiophyceae</taxon>
        <taxon>Isochrysidales</taxon>
        <taxon>Noelaerhabdaceae</taxon>
        <taxon>Emiliania</taxon>
    </lineage>
</organism>
<keyword evidence="1" id="KW-0808">Transferase</keyword>
<dbReference type="InterPro" id="IPR027417">
    <property type="entry name" value="P-loop_NTPase"/>
</dbReference>
<dbReference type="AlphaFoldDB" id="A0A0D3I7R1"/>